<feature type="transmembrane region" description="Helical" evidence="1">
    <location>
        <begin position="35"/>
        <end position="52"/>
    </location>
</feature>
<keyword evidence="1" id="KW-0812">Transmembrane</keyword>
<accession>A0A078MD42</accession>
<gene>
    <name evidence="2" type="ORF">BN1049_02018</name>
</gene>
<evidence type="ECO:0000313" key="2">
    <source>
        <dbReference type="EMBL" id="CEA05313.1"/>
    </source>
</evidence>
<sequence>MPPTVEEAAQALREIAVIRHRAAGFQDYQAESGQLLLWGLAYVIGFALSACFPDHLLLVWTVVVLSAVSIGVRLARRTAPETAGVAWRYLAIIATFVLFCIVLNVVFWPLTPEQGALLAPLLLSALYILRGIQLRPRYTVIGLVLGALCLAGYLWLLPVFWPWMSMACGGTLIISGLWLRSQ</sequence>
<name>A0A078MD42_9PSED</name>
<keyword evidence="1" id="KW-1133">Transmembrane helix</keyword>
<dbReference type="AlphaFoldDB" id="A0A078MD42"/>
<dbReference type="EMBL" id="LK391969">
    <property type="protein sequence ID" value="CEF27073.1"/>
    <property type="molecule type" value="Genomic_DNA"/>
</dbReference>
<feature type="transmembrane region" description="Helical" evidence="1">
    <location>
        <begin position="87"/>
        <end position="108"/>
    </location>
</feature>
<feature type="transmembrane region" description="Helical" evidence="1">
    <location>
        <begin position="114"/>
        <end position="131"/>
    </location>
</feature>
<dbReference type="RefSeq" id="WP_044499696.1">
    <property type="nucleotide sequence ID" value="NZ_LK391969.1"/>
</dbReference>
<dbReference type="EMBL" id="LM997413">
    <property type="protein sequence ID" value="CEA05313.1"/>
    <property type="molecule type" value="Genomic_DNA"/>
</dbReference>
<feature type="transmembrane region" description="Helical" evidence="1">
    <location>
        <begin position="161"/>
        <end position="179"/>
    </location>
</feature>
<dbReference type="PATRIC" id="fig|1461581.3.peg.1988"/>
<keyword evidence="1" id="KW-0472">Membrane</keyword>
<proteinExistence type="predicted"/>
<protein>
    <submittedName>
        <fullName evidence="2">Uncharacterized protein</fullName>
    </submittedName>
</protein>
<feature type="transmembrane region" description="Helical" evidence="1">
    <location>
        <begin position="58"/>
        <end position="75"/>
    </location>
</feature>
<reference evidence="2" key="1">
    <citation type="submission" date="2014-07" db="EMBL/GenBank/DDBJ databases">
        <authorList>
            <person name="Urmite Genomes Urmite Genomes"/>
        </authorList>
    </citation>
    <scope>NUCLEOTIDE SEQUENCE</scope>
    <source>
        <strain evidence="2">12M76_air</strain>
    </source>
</reference>
<evidence type="ECO:0000256" key="1">
    <source>
        <dbReference type="SAM" id="Phobius"/>
    </source>
</evidence>
<feature type="transmembrane region" description="Helical" evidence="1">
    <location>
        <begin position="138"/>
        <end position="155"/>
    </location>
</feature>
<dbReference type="OrthoDB" id="6889884at2"/>
<organism evidence="2">
    <name type="scientific">Pseudomonas saudimassiliensis</name>
    <dbReference type="NCBI Taxonomy" id="1461581"/>
    <lineage>
        <taxon>Bacteria</taxon>
        <taxon>Pseudomonadati</taxon>
        <taxon>Pseudomonadota</taxon>
        <taxon>Gammaproteobacteria</taxon>
        <taxon>Pseudomonadales</taxon>
        <taxon>Pseudomonadaceae</taxon>
        <taxon>Pseudomonas</taxon>
    </lineage>
</organism>